<accession>A0A2W0D4Z1</accession>
<dbReference type="OrthoDB" id="2664208at2"/>
<reference evidence="1 2" key="1">
    <citation type="submission" date="2018-01" db="EMBL/GenBank/DDBJ databases">
        <title>Genome sequence of the PGP bacterium Paenibacillus illinoisensis E3.</title>
        <authorList>
            <person name="Rolli E."/>
            <person name="Marasco R."/>
            <person name="Bessem C."/>
            <person name="Michoud G."/>
            <person name="Gaiarsa S."/>
            <person name="Borin S."/>
            <person name="Daffonchio D."/>
        </authorList>
    </citation>
    <scope>NUCLEOTIDE SEQUENCE [LARGE SCALE GENOMIC DNA]</scope>
    <source>
        <strain evidence="1 2">E3</strain>
    </source>
</reference>
<name>A0A2W0D4Z1_9BACL</name>
<proteinExistence type="predicted"/>
<evidence type="ECO:0000313" key="1">
    <source>
        <dbReference type="EMBL" id="PYY30961.1"/>
    </source>
</evidence>
<organism evidence="1 2">
    <name type="scientific">Paenibacillus illinoisensis</name>
    <dbReference type="NCBI Taxonomy" id="59845"/>
    <lineage>
        <taxon>Bacteria</taxon>
        <taxon>Bacillati</taxon>
        <taxon>Bacillota</taxon>
        <taxon>Bacilli</taxon>
        <taxon>Bacillales</taxon>
        <taxon>Paenibacillaceae</taxon>
        <taxon>Paenibacillus</taxon>
    </lineage>
</organism>
<comment type="caution">
    <text evidence="1">The sequence shown here is derived from an EMBL/GenBank/DDBJ whole genome shotgun (WGS) entry which is preliminary data.</text>
</comment>
<gene>
    <name evidence="1" type="ORF">PIL02S_00508</name>
</gene>
<protein>
    <submittedName>
        <fullName evidence="1">YgiT-type zinc finger domain protein</fullName>
    </submittedName>
</protein>
<evidence type="ECO:0000313" key="2">
    <source>
        <dbReference type="Proteomes" id="UP000247459"/>
    </source>
</evidence>
<dbReference type="EMBL" id="PRLG01000003">
    <property type="protein sequence ID" value="PYY30961.1"/>
    <property type="molecule type" value="Genomic_DNA"/>
</dbReference>
<dbReference type="AlphaFoldDB" id="A0A2W0D4Z1"/>
<dbReference type="Proteomes" id="UP000247459">
    <property type="component" value="Unassembled WGS sequence"/>
</dbReference>
<sequence length="91" mass="9960">MSSQCDRCKKEIIHMTTTSERPFNGGTLIVTDVPVTKCDCEEDVPLADSALMAGYARMLTTHNIVGNVTVSLKDIAKNFSLQDFLPRNAAL</sequence>